<reference evidence="3 4" key="1">
    <citation type="submission" date="2018-01" db="EMBL/GenBank/DDBJ databases">
        <title>Harnessing the power of phylogenomics to disentangle the directionality and signatures of interkingdom host jumping in the parasitic fungal genus Tolypocladium.</title>
        <authorList>
            <person name="Quandt C.A."/>
            <person name="Patterson W."/>
            <person name="Spatafora J.W."/>
        </authorList>
    </citation>
    <scope>NUCLEOTIDE SEQUENCE [LARGE SCALE GENOMIC DNA]</scope>
    <source>
        <strain evidence="3 4">NRBC 100945</strain>
    </source>
</reference>
<evidence type="ECO:0000256" key="1">
    <source>
        <dbReference type="SAM" id="MobiDB-lite"/>
    </source>
</evidence>
<dbReference type="Pfam" id="PF00004">
    <property type="entry name" value="AAA"/>
    <property type="match status" value="1"/>
</dbReference>
<dbReference type="Proteomes" id="UP000237481">
    <property type="component" value="Unassembled WGS sequence"/>
</dbReference>
<dbReference type="Gene3D" id="3.40.50.300">
    <property type="entry name" value="P-loop containing nucleotide triphosphate hydrolases"/>
    <property type="match status" value="1"/>
</dbReference>
<feature type="compositionally biased region" description="Low complexity" evidence="1">
    <location>
        <begin position="199"/>
        <end position="215"/>
    </location>
</feature>
<dbReference type="PANTHER" id="PTHR46411:SF1">
    <property type="entry name" value="FAMILY ATPASE, PUTATIVE (AFU_ORTHOLOGUE AFUA_7G05752)-RELATED"/>
    <property type="match status" value="1"/>
</dbReference>
<evidence type="ECO:0000313" key="3">
    <source>
        <dbReference type="EMBL" id="POR34752.1"/>
    </source>
</evidence>
<evidence type="ECO:0000259" key="2">
    <source>
        <dbReference type="SMART" id="SM00382"/>
    </source>
</evidence>
<feature type="region of interest" description="Disordered" evidence="1">
    <location>
        <begin position="237"/>
        <end position="277"/>
    </location>
</feature>
<name>A0A2S4KX46_9HYPO</name>
<organism evidence="3 4">
    <name type="scientific">Tolypocladium paradoxum</name>
    <dbReference type="NCBI Taxonomy" id="94208"/>
    <lineage>
        <taxon>Eukaryota</taxon>
        <taxon>Fungi</taxon>
        <taxon>Dikarya</taxon>
        <taxon>Ascomycota</taxon>
        <taxon>Pezizomycotina</taxon>
        <taxon>Sordariomycetes</taxon>
        <taxon>Hypocreomycetidae</taxon>
        <taxon>Hypocreales</taxon>
        <taxon>Ophiocordycipitaceae</taxon>
        <taxon>Tolypocladium</taxon>
    </lineage>
</organism>
<feature type="compositionally biased region" description="Basic residues" evidence="1">
    <location>
        <begin position="62"/>
        <end position="75"/>
    </location>
</feature>
<dbReference type="InterPro" id="IPR003593">
    <property type="entry name" value="AAA+_ATPase"/>
</dbReference>
<feature type="compositionally biased region" description="Basic and acidic residues" evidence="1">
    <location>
        <begin position="179"/>
        <end position="198"/>
    </location>
</feature>
<dbReference type="GO" id="GO:0005524">
    <property type="term" value="F:ATP binding"/>
    <property type="evidence" value="ECO:0007669"/>
    <property type="project" value="InterPro"/>
</dbReference>
<dbReference type="EMBL" id="PKSG01000491">
    <property type="protein sequence ID" value="POR34752.1"/>
    <property type="molecule type" value="Genomic_DNA"/>
</dbReference>
<feature type="region of interest" description="Disordered" evidence="1">
    <location>
        <begin position="1"/>
        <end position="215"/>
    </location>
</feature>
<feature type="region of interest" description="Disordered" evidence="1">
    <location>
        <begin position="291"/>
        <end position="314"/>
    </location>
</feature>
<dbReference type="InterPro" id="IPR054289">
    <property type="entry name" value="DUF7025"/>
</dbReference>
<dbReference type="InterPro" id="IPR027417">
    <property type="entry name" value="P-loop_NTPase"/>
</dbReference>
<feature type="compositionally biased region" description="Basic residues" evidence="1">
    <location>
        <begin position="122"/>
        <end position="147"/>
    </location>
</feature>
<feature type="compositionally biased region" description="Low complexity" evidence="1">
    <location>
        <begin position="156"/>
        <end position="166"/>
    </location>
</feature>
<feature type="compositionally biased region" description="Low complexity" evidence="1">
    <location>
        <begin position="260"/>
        <end position="275"/>
    </location>
</feature>
<gene>
    <name evidence="3" type="ORF">TPAR_05073</name>
</gene>
<dbReference type="AlphaFoldDB" id="A0A2S4KX46"/>
<dbReference type="GO" id="GO:0016887">
    <property type="term" value="F:ATP hydrolysis activity"/>
    <property type="evidence" value="ECO:0007669"/>
    <property type="project" value="InterPro"/>
</dbReference>
<feature type="compositionally biased region" description="Basic and acidic residues" evidence="1">
    <location>
        <begin position="40"/>
        <end position="50"/>
    </location>
</feature>
<keyword evidence="4" id="KW-1185">Reference proteome</keyword>
<dbReference type="CDD" id="cd19481">
    <property type="entry name" value="RecA-like_protease"/>
    <property type="match status" value="1"/>
</dbReference>
<accession>A0A2S4KX46</accession>
<dbReference type="SMART" id="SM00382">
    <property type="entry name" value="AAA"/>
    <property type="match status" value="1"/>
</dbReference>
<feature type="compositionally biased region" description="Low complexity" evidence="1">
    <location>
        <begin position="100"/>
        <end position="118"/>
    </location>
</feature>
<protein>
    <submittedName>
        <fullName evidence="3">ATPase family AAA domain-containing protein 3B</fullName>
    </submittedName>
</protein>
<sequence>MESHDTSVVPPDCRKEPVAHQIAAEDLKTETGKSSNKSPDGAEKPQVESKKRPKGSEPSSHKASKATRSKKHLRSGSKLLKVSAQAENSDSDSEDDVARSSTETDSSSVDSDSGTATDGLKKKPAKKQVQPRKGKAKRRPKKSAHGKRQTEDSSDSDCSSSDLPSSDEGDGGRRSAGGRGDETDGAKEDLYDHLDRLELQMSQLQSQMAQPTGLPNLGTGGLSYGFAPTISPGFGLPGGHSSGLMPVTSGNPSSQSASAGFPQPGRSGRPGFGPSNSKGFHRLMLARGLQSQEPDIDNGSGKAQGGGGKKSKRGTKVDFKRVDWIWDTTLYTYKLQDTADMAVGSLYDEYIFHVRRTFDCEGKYRATFVDIRSKLLRECLQDVIGNVRGASLVDETPKLDPNLLFLYLEDFRTHLKHLKRAKPAGDDKKERKKNRARLESKRKQLKVLIKYLDKDYAKTKESLYPMLESGVITFDLLWALWKPNTLAYGMTYGSVDDPRVFKVDMAYHQSTIMRGDFYFIEGKYLEYDGKKFGYGSLGEEIAEFQGARKITSLPCYPLKYHKEQARVRRDLIERGKKFVALNGVHYKSYSGIAYMKRKKGSIIKFNVQQSRIMVDPAIFRRINPNYSVSQVRPKDHDILSDDGLSDDESRCCECETSDGGGGGDAGLEKVEFVSKVFKDEKGDVFVAKIPKELVEEEVKEAALQSLPAKDDTKIDKLSSGSSTTGELATETPAETPVEAQPDLSEEDCLIASPVVFGFAFSEKQWLEFSVSGVKDIKWNEKAWESLVLEPSTKDLIQALVQSRKYHAAQTIDDVIQGKGKGLVTVLHGPPGTGKTLTAEGISELLMCPLYMASAGELGTDSRYLEAELQKILDICHAWGAILLLDEADVFLEKRNMQDIHRNALVSIFLRQLEYFQGILFLTTNRVETFDEAFQSRIHIALRYDALDAKAKKTIFKMFIEKIKALGKLELQPFTDDELNDLAKHDLNGREIKNVVGSAQDLAVSKGESFSMRHIKQVLDVHAKFGRDLRGGAGYEDAMRSYF</sequence>
<dbReference type="SUPFAM" id="SSF52540">
    <property type="entry name" value="P-loop containing nucleoside triphosphate hydrolases"/>
    <property type="match status" value="1"/>
</dbReference>
<evidence type="ECO:0000313" key="4">
    <source>
        <dbReference type="Proteomes" id="UP000237481"/>
    </source>
</evidence>
<dbReference type="Pfam" id="PF22942">
    <property type="entry name" value="DUF7025"/>
    <property type="match status" value="1"/>
</dbReference>
<comment type="caution">
    <text evidence="3">The sequence shown here is derived from an EMBL/GenBank/DDBJ whole genome shotgun (WGS) entry which is preliminary data.</text>
</comment>
<dbReference type="STRING" id="94208.A0A2S4KX46"/>
<dbReference type="InterPro" id="IPR003959">
    <property type="entry name" value="ATPase_AAA_core"/>
</dbReference>
<dbReference type="OrthoDB" id="10042665at2759"/>
<dbReference type="PANTHER" id="PTHR46411">
    <property type="entry name" value="FAMILY ATPASE, PUTATIVE-RELATED"/>
    <property type="match status" value="1"/>
</dbReference>
<feature type="domain" description="AAA+ ATPase" evidence="2">
    <location>
        <begin position="820"/>
        <end position="944"/>
    </location>
</feature>
<feature type="compositionally biased region" description="Basic and acidic residues" evidence="1">
    <location>
        <begin position="12"/>
        <end position="31"/>
    </location>
</feature>
<proteinExistence type="predicted"/>
<feature type="region of interest" description="Disordered" evidence="1">
    <location>
        <begin position="712"/>
        <end position="742"/>
    </location>
</feature>
<feature type="compositionally biased region" description="Polar residues" evidence="1">
    <location>
        <begin position="248"/>
        <end position="258"/>
    </location>
</feature>